<evidence type="ECO:0000256" key="1">
    <source>
        <dbReference type="SAM" id="Phobius"/>
    </source>
</evidence>
<comment type="caution">
    <text evidence="2">The sequence shown here is derived from an EMBL/GenBank/DDBJ whole genome shotgun (WGS) entry which is preliminary data.</text>
</comment>
<reference evidence="2 3" key="1">
    <citation type="submission" date="2023-09" db="EMBL/GenBank/DDBJ databases">
        <authorList>
            <person name="Rey-Velasco X."/>
        </authorList>
    </citation>
    <scope>NUCLEOTIDE SEQUENCE [LARGE SCALE GENOMIC DNA]</scope>
    <source>
        <strain evidence="2 3">W409</strain>
    </source>
</reference>
<protein>
    <recommendedName>
        <fullName evidence="4">DUF1269 domain-containing protein</fullName>
    </recommendedName>
</protein>
<proteinExistence type="predicted"/>
<dbReference type="AlphaFoldDB" id="A0AAW8R877"/>
<sequence>MSTSKHDFNSYFIASNVQSAVDIVDAIKAESVSENDIGTVSRDPQFKVAELPQADLSDKSKLPEALKRGALLGSGSGLLAGLLLTSFPVAGVTVGGAAILAMTAGGAALGSWSAGMIGVSENSELVQQLEDALENEKTIIFTNISDAEKERILMRLQPIAAAGELEFGKI</sequence>
<accession>A0AAW8R877</accession>
<dbReference type="EMBL" id="JAVRIE010000005">
    <property type="protein sequence ID" value="MDT0583393.1"/>
    <property type="molecule type" value="Genomic_DNA"/>
</dbReference>
<name>A0AAW8R877_9ALTE</name>
<evidence type="ECO:0000313" key="2">
    <source>
        <dbReference type="EMBL" id="MDT0583393.1"/>
    </source>
</evidence>
<dbReference type="RefSeq" id="WP_311362167.1">
    <property type="nucleotide sequence ID" value="NZ_JAVRIE010000005.1"/>
</dbReference>
<dbReference type="Proteomes" id="UP001249020">
    <property type="component" value="Unassembled WGS sequence"/>
</dbReference>
<keyword evidence="1" id="KW-0812">Transmembrane</keyword>
<evidence type="ECO:0008006" key="4">
    <source>
        <dbReference type="Google" id="ProtNLM"/>
    </source>
</evidence>
<feature type="transmembrane region" description="Helical" evidence="1">
    <location>
        <begin position="96"/>
        <end position="119"/>
    </location>
</feature>
<organism evidence="2 3">
    <name type="scientific">Brumicola blandensis</name>
    <dbReference type="NCBI Taxonomy" id="3075611"/>
    <lineage>
        <taxon>Bacteria</taxon>
        <taxon>Pseudomonadati</taxon>
        <taxon>Pseudomonadota</taxon>
        <taxon>Gammaproteobacteria</taxon>
        <taxon>Alteromonadales</taxon>
        <taxon>Alteromonadaceae</taxon>
        <taxon>Brumicola</taxon>
    </lineage>
</organism>
<keyword evidence="3" id="KW-1185">Reference proteome</keyword>
<keyword evidence="1" id="KW-0472">Membrane</keyword>
<evidence type="ECO:0000313" key="3">
    <source>
        <dbReference type="Proteomes" id="UP001249020"/>
    </source>
</evidence>
<gene>
    <name evidence="2" type="ORF">RM544_12655</name>
</gene>
<feature type="transmembrane region" description="Helical" evidence="1">
    <location>
        <begin position="69"/>
        <end position="90"/>
    </location>
</feature>
<keyword evidence="1" id="KW-1133">Transmembrane helix</keyword>